<dbReference type="SUPFAM" id="SSF69572">
    <property type="entry name" value="Activating enzymes of the ubiquitin-like proteins"/>
    <property type="match status" value="1"/>
</dbReference>
<sequence>MSKHPATTFEERPASIHIGTPADTLPSETPLPNPTDRAIPESDRYSRQILFPGIGAAGQHLLAFAHVAIIGIGATGAATASLLARAGVGTLTLIDRDFVEPSNLQRQILFDEADAREALPKAEAARRKIALFNSAVLVHSHIADLVPANIHELLASAHLVLDATDNFETRYLLNDYCVQQSKPWIYAAAIGAYAATMNILPKPIDSSKDVILSDGGEAAESNKTSIPSQRAERSDVPTYIPTACLACIFPKPPTGPVETCDTAGILSTAVNLAASIQTTEALKLLTNQSHLMRRTLLSHDLWSNEQSEITTTTPNSACTVCGQRIFTHLAGVGRPHITLCGRNSVQIHEHHRPVDFKAMRDRLSPHTDIRDLRFNELLLRFKRGPHTFTLFPDGRALIQGTTDITLARSLYARFIGS</sequence>
<dbReference type="Gene3D" id="3.40.50.720">
    <property type="entry name" value="NAD(P)-binding Rossmann-like Domain"/>
    <property type="match status" value="1"/>
</dbReference>
<proteinExistence type="predicted"/>
<dbReference type="GO" id="GO:0005829">
    <property type="term" value="C:cytosol"/>
    <property type="evidence" value="ECO:0007669"/>
    <property type="project" value="TreeGrafter"/>
</dbReference>
<dbReference type="EMBL" id="CP132942">
    <property type="protein sequence ID" value="XCB32688.1"/>
    <property type="molecule type" value="Genomic_DNA"/>
</dbReference>
<dbReference type="GO" id="GO:0016779">
    <property type="term" value="F:nucleotidyltransferase activity"/>
    <property type="evidence" value="ECO:0007669"/>
    <property type="project" value="UniProtKB-KW"/>
</dbReference>
<name>A0AAU7ZP21_9BACT</name>
<reference evidence="3" key="1">
    <citation type="submission" date="2023-08" db="EMBL/GenBank/DDBJ databases">
        <authorList>
            <person name="Messyasz A."/>
            <person name="Mannisto M.K."/>
            <person name="Kerkhof L.J."/>
            <person name="Haggblom M."/>
        </authorList>
    </citation>
    <scope>NUCLEOTIDE SEQUENCE</scope>
    <source>
        <strain evidence="3">X5P6</strain>
    </source>
</reference>
<dbReference type="InterPro" id="IPR045886">
    <property type="entry name" value="ThiF/MoeB/HesA"/>
</dbReference>
<dbReference type="RefSeq" id="WP_353063528.1">
    <property type="nucleotide sequence ID" value="NZ_CP132942.1"/>
</dbReference>
<evidence type="ECO:0000256" key="1">
    <source>
        <dbReference type="SAM" id="MobiDB-lite"/>
    </source>
</evidence>
<protein>
    <submittedName>
        <fullName evidence="3">ThiF family adenylyltransferase</fullName>
    </submittedName>
</protein>
<evidence type="ECO:0000313" key="3">
    <source>
        <dbReference type="EMBL" id="XCB32688.1"/>
    </source>
</evidence>
<dbReference type="InterPro" id="IPR000594">
    <property type="entry name" value="ThiF_NAD_FAD-bd"/>
</dbReference>
<dbReference type="AlphaFoldDB" id="A0AAU7ZP21"/>
<organism evidence="3">
    <name type="scientific">Tunturiibacter psychrotolerans</name>
    <dbReference type="NCBI Taxonomy" id="3069686"/>
    <lineage>
        <taxon>Bacteria</taxon>
        <taxon>Pseudomonadati</taxon>
        <taxon>Acidobacteriota</taxon>
        <taxon>Terriglobia</taxon>
        <taxon>Terriglobales</taxon>
        <taxon>Acidobacteriaceae</taxon>
        <taxon>Tunturiibacter</taxon>
    </lineage>
</organism>
<feature type="domain" description="THIF-type NAD/FAD binding fold" evidence="2">
    <location>
        <begin position="45"/>
        <end position="320"/>
    </location>
</feature>
<accession>A0AAU7ZP21</accession>
<keyword evidence="3" id="KW-0548">Nucleotidyltransferase</keyword>
<dbReference type="GO" id="GO:0004792">
    <property type="term" value="F:thiosulfate-cyanide sulfurtransferase activity"/>
    <property type="evidence" value="ECO:0007669"/>
    <property type="project" value="TreeGrafter"/>
</dbReference>
<feature type="region of interest" description="Disordered" evidence="1">
    <location>
        <begin position="1"/>
        <end position="39"/>
    </location>
</feature>
<dbReference type="GO" id="GO:0008641">
    <property type="term" value="F:ubiquitin-like modifier activating enzyme activity"/>
    <property type="evidence" value="ECO:0007669"/>
    <property type="project" value="InterPro"/>
</dbReference>
<dbReference type="CDD" id="cd00757">
    <property type="entry name" value="ThiF_MoeB_HesA_family"/>
    <property type="match status" value="1"/>
</dbReference>
<dbReference type="InterPro" id="IPR035985">
    <property type="entry name" value="Ubiquitin-activating_enz"/>
</dbReference>
<dbReference type="Pfam" id="PF00899">
    <property type="entry name" value="ThiF"/>
    <property type="match status" value="1"/>
</dbReference>
<evidence type="ECO:0000259" key="2">
    <source>
        <dbReference type="Pfam" id="PF00899"/>
    </source>
</evidence>
<reference evidence="3" key="2">
    <citation type="journal article" date="2024" name="Environ. Microbiol.">
        <title>Genome analysis and description of Tunturibacter gen. nov. expands the diversity of Terriglobia in tundra soils.</title>
        <authorList>
            <person name="Messyasz A."/>
            <person name="Mannisto M.K."/>
            <person name="Kerkhof L.J."/>
            <person name="Haggblom M.M."/>
        </authorList>
    </citation>
    <scope>NUCLEOTIDE SEQUENCE</scope>
    <source>
        <strain evidence="3">X5P6</strain>
    </source>
</reference>
<dbReference type="GO" id="GO:0008146">
    <property type="term" value="F:sulfotransferase activity"/>
    <property type="evidence" value="ECO:0007669"/>
    <property type="project" value="TreeGrafter"/>
</dbReference>
<dbReference type="PANTHER" id="PTHR10953">
    <property type="entry name" value="UBIQUITIN-ACTIVATING ENZYME E1"/>
    <property type="match status" value="1"/>
</dbReference>
<keyword evidence="3" id="KW-0808">Transferase</keyword>
<dbReference type="KEGG" id="tpsc:RBB77_19995"/>
<gene>
    <name evidence="3" type="ORF">RBB77_19995</name>
</gene>
<dbReference type="PANTHER" id="PTHR10953:SF102">
    <property type="entry name" value="ADENYLYLTRANSFERASE AND SULFURTRANSFERASE MOCS3"/>
    <property type="match status" value="1"/>
</dbReference>